<dbReference type="KEGG" id="pbor:BSF38_05326"/>
<keyword evidence="4" id="KW-1185">Reference proteome</keyword>
<dbReference type="InterPro" id="IPR013216">
    <property type="entry name" value="Methyltransf_11"/>
</dbReference>
<organism evidence="3 4">
    <name type="scientific">Paludisphaera borealis</name>
    <dbReference type="NCBI Taxonomy" id="1387353"/>
    <lineage>
        <taxon>Bacteria</taxon>
        <taxon>Pseudomonadati</taxon>
        <taxon>Planctomycetota</taxon>
        <taxon>Planctomycetia</taxon>
        <taxon>Isosphaerales</taxon>
        <taxon>Isosphaeraceae</taxon>
        <taxon>Paludisphaera</taxon>
    </lineage>
</organism>
<evidence type="ECO:0000259" key="2">
    <source>
        <dbReference type="Pfam" id="PF08241"/>
    </source>
</evidence>
<dbReference type="Pfam" id="PF08241">
    <property type="entry name" value="Methyltransf_11"/>
    <property type="match status" value="1"/>
</dbReference>
<keyword evidence="3" id="KW-0808">Transferase</keyword>
<feature type="region of interest" description="Disordered" evidence="1">
    <location>
        <begin position="1"/>
        <end position="20"/>
    </location>
</feature>
<dbReference type="PANTHER" id="PTHR43861:SF1">
    <property type="entry name" value="TRANS-ACONITATE 2-METHYLTRANSFERASE"/>
    <property type="match status" value="1"/>
</dbReference>
<accession>A0A1U7CXR8</accession>
<dbReference type="RefSeq" id="WP_076350061.1">
    <property type="nucleotide sequence ID" value="NZ_CP019082.1"/>
</dbReference>
<dbReference type="Proteomes" id="UP000186309">
    <property type="component" value="Chromosome"/>
</dbReference>
<dbReference type="AlphaFoldDB" id="A0A1U7CXR8"/>
<gene>
    <name evidence="3" type="primary">rlmA</name>
    <name evidence="3" type="ORF">BSF38_05326</name>
</gene>
<dbReference type="Gene3D" id="3.40.50.150">
    <property type="entry name" value="Vaccinia Virus protein VP39"/>
    <property type="match status" value="1"/>
</dbReference>
<dbReference type="SUPFAM" id="SSF53335">
    <property type="entry name" value="S-adenosyl-L-methionine-dependent methyltransferases"/>
    <property type="match status" value="1"/>
</dbReference>
<dbReference type="InterPro" id="IPR029063">
    <property type="entry name" value="SAM-dependent_MTases_sf"/>
</dbReference>
<feature type="compositionally biased region" description="Polar residues" evidence="1">
    <location>
        <begin position="1"/>
        <end position="18"/>
    </location>
</feature>
<dbReference type="GO" id="GO:0052911">
    <property type="term" value="F:23S rRNA (guanine(745)-N(1))-methyltransferase activity"/>
    <property type="evidence" value="ECO:0007669"/>
    <property type="project" value="UniProtKB-EC"/>
</dbReference>
<evidence type="ECO:0000256" key="1">
    <source>
        <dbReference type="SAM" id="MobiDB-lite"/>
    </source>
</evidence>
<name>A0A1U7CXR8_9BACT</name>
<evidence type="ECO:0000313" key="4">
    <source>
        <dbReference type="Proteomes" id="UP000186309"/>
    </source>
</evidence>
<protein>
    <submittedName>
        <fullName evidence="3">23S rRNA (Guanine(745)-N(1))-methyltransferase</fullName>
        <ecNumber evidence="3">2.1.1.187</ecNumber>
    </submittedName>
</protein>
<sequence length="228" mass="26157">MSHLETQASPDTPTTPTESYPYFDYVRQDILRMIPDDGVKIGSVGCGRGVTEALLVEKGREVHGVDVSEEAIEVAKRRLTSARVIAPDDRRPFEDDSLDGLILADVIEHIPAAWDALASYVRAVRPGGWVVISVPNMRNLNVIAQFIILGDWPEKSMGTFDATHIQNMSRRRLERWCKNADLSFEKWFDKYESHSWRGRWIKGFDTITFRLFHDILSYQIQCRCRKQS</sequence>
<dbReference type="EMBL" id="CP019082">
    <property type="protein sequence ID" value="APW63750.1"/>
    <property type="molecule type" value="Genomic_DNA"/>
</dbReference>
<reference evidence="4" key="1">
    <citation type="submission" date="2016-12" db="EMBL/GenBank/DDBJ databases">
        <title>Comparative genomics of four Isosphaeraceae planctomycetes: a common pool of plasmids and glycoside hydrolase genes.</title>
        <authorList>
            <person name="Ivanova A."/>
        </authorList>
    </citation>
    <scope>NUCLEOTIDE SEQUENCE [LARGE SCALE GENOMIC DNA]</scope>
    <source>
        <strain evidence="4">PX4</strain>
    </source>
</reference>
<feature type="domain" description="Methyltransferase type 11" evidence="2">
    <location>
        <begin position="44"/>
        <end position="132"/>
    </location>
</feature>
<proteinExistence type="predicted"/>
<dbReference type="EC" id="2.1.1.187" evidence="3"/>
<dbReference type="PANTHER" id="PTHR43861">
    <property type="entry name" value="TRANS-ACONITATE 2-METHYLTRANSFERASE-RELATED"/>
    <property type="match status" value="1"/>
</dbReference>
<evidence type="ECO:0000313" key="3">
    <source>
        <dbReference type="EMBL" id="APW63750.1"/>
    </source>
</evidence>
<dbReference type="STRING" id="1387353.BSF38_05326"/>
<dbReference type="CDD" id="cd02440">
    <property type="entry name" value="AdoMet_MTases"/>
    <property type="match status" value="1"/>
</dbReference>
<keyword evidence="3" id="KW-0489">Methyltransferase</keyword>